<reference evidence="1 2" key="1">
    <citation type="submission" date="2023-07" db="EMBL/GenBank/DDBJ databases">
        <title>Sorghum-associated microbial communities from plants grown in Nebraska, USA.</title>
        <authorList>
            <person name="Schachtman D."/>
        </authorList>
    </citation>
    <scope>NUCLEOTIDE SEQUENCE [LARGE SCALE GENOMIC DNA]</scope>
    <source>
        <strain evidence="1 2">BE308</strain>
    </source>
</reference>
<protein>
    <submittedName>
        <fullName evidence="1">Uncharacterized protein</fullName>
    </submittedName>
</protein>
<gene>
    <name evidence="1" type="ORF">J2X15_003001</name>
</gene>
<dbReference type="Proteomes" id="UP001268089">
    <property type="component" value="Unassembled WGS sequence"/>
</dbReference>
<accession>A0ABU1ZQ61</accession>
<name>A0ABU1ZQ61_9BURK</name>
<organism evidence="1 2">
    <name type="scientific">Rhodoferax saidenbachensis</name>
    <dbReference type="NCBI Taxonomy" id="1484693"/>
    <lineage>
        <taxon>Bacteria</taxon>
        <taxon>Pseudomonadati</taxon>
        <taxon>Pseudomonadota</taxon>
        <taxon>Betaproteobacteria</taxon>
        <taxon>Burkholderiales</taxon>
        <taxon>Comamonadaceae</taxon>
        <taxon>Rhodoferax</taxon>
    </lineage>
</organism>
<keyword evidence="2" id="KW-1185">Reference proteome</keyword>
<comment type="caution">
    <text evidence="1">The sequence shown here is derived from an EMBL/GenBank/DDBJ whole genome shotgun (WGS) entry which is preliminary data.</text>
</comment>
<proteinExistence type="predicted"/>
<dbReference type="RefSeq" id="WP_310344145.1">
    <property type="nucleotide sequence ID" value="NZ_JAVDXO010000007.1"/>
</dbReference>
<evidence type="ECO:0000313" key="1">
    <source>
        <dbReference type="EMBL" id="MDR7307697.1"/>
    </source>
</evidence>
<sequence length="385" mass="40617">MGASLTLMNLLCACGGGGGSDAGSSSGGSASAPLSAPSISAVTGTLLHQQTITVQGSHFGSKPQAAPLRFEDFDTRSTGTAPASFGYTNYGGFGGSTTVDGTEAYGNGKSLKHQSHFGAVSSSGVVEESFPHIATTGFSATELYLSYRLKFRTNGGRIVQLKFNRSGMEVAGANGSPCYGGKPKYYSSYYPDGPSVNRYSTDKRLVGVQGGIVRSDGSLDEGWVGEDAGMGSGTVLALEEDTWVQVEEYYRLNDIGQTNGEHITWVNGNLQIDRHALQPRTSAAQVLNCSYLAVGMDYWINPSSTDGVSVWYDDHYLDTSRARLVLANAATWSAATLRNPQVATQWQDGSISATLQRGGFSAGPAWLYVVRADGSTSTGWPVTLP</sequence>
<dbReference type="EMBL" id="JAVDXO010000007">
    <property type="protein sequence ID" value="MDR7307697.1"/>
    <property type="molecule type" value="Genomic_DNA"/>
</dbReference>
<evidence type="ECO:0000313" key="2">
    <source>
        <dbReference type="Proteomes" id="UP001268089"/>
    </source>
</evidence>
<dbReference type="Gene3D" id="2.60.120.200">
    <property type="match status" value="1"/>
</dbReference>